<dbReference type="CDD" id="cd11714">
    <property type="entry name" value="GINS_A_archaea"/>
    <property type="match status" value="1"/>
</dbReference>
<dbReference type="InterPro" id="IPR038437">
    <property type="entry name" value="GINS_Psf3_sf"/>
</dbReference>
<proteinExistence type="predicted"/>
<dbReference type="EMBL" id="CP006867">
    <property type="protein sequence ID" value="ALU12087.1"/>
    <property type="molecule type" value="Genomic_DNA"/>
</dbReference>
<accession>A0A0U3FQA6</accession>
<name>A0A0U3FQA6_9CREN</name>
<gene>
    <name evidence="1" type="ORF">EYM_00020</name>
</gene>
<evidence type="ECO:0000313" key="2">
    <source>
        <dbReference type="Proteomes" id="UP000060778"/>
    </source>
</evidence>
<protein>
    <submittedName>
        <fullName evidence="1">Uncharacterized protein</fullName>
    </submittedName>
</protein>
<dbReference type="AlphaFoldDB" id="A0A0U3FQA6"/>
<sequence>MKLRLSLDLEDQLFLEEKVRVAVLKEVGSVFDGEEILRLGAGTEIDVPRWLAQYLVQRGYAKILNEVDVFRAAKEVSKFKFLENKHKESPYPVKLPSNFYKVVKQVVMDVIDNIDALKLGEIENITNILNKAIRIKNDLEELTEIRIMKLFRYLLSEKELSVEIIERLTPEEVILSNVLSESLKQWFDKVLPRNGEST</sequence>
<reference evidence="1 2" key="1">
    <citation type="submission" date="2013-11" db="EMBL/GenBank/DDBJ databases">
        <title>Comparative genomics of Ignicoccus.</title>
        <authorList>
            <person name="Podar M."/>
        </authorList>
    </citation>
    <scope>NUCLEOTIDE SEQUENCE [LARGE SCALE GENOMIC DNA]</scope>
    <source>
        <strain evidence="1 2">DSM 13165</strain>
    </source>
</reference>
<dbReference type="KEGG" id="iis:EYM_00020"/>
<dbReference type="Gene3D" id="1.20.58.2050">
    <property type="match status" value="1"/>
</dbReference>
<dbReference type="OrthoDB" id="36229at2157"/>
<dbReference type="RefSeq" id="WP_075049098.1">
    <property type="nucleotide sequence ID" value="NZ_CP006867.1"/>
</dbReference>
<evidence type="ECO:0000313" key="1">
    <source>
        <dbReference type="EMBL" id="ALU12087.1"/>
    </source>
</evidence>
<dbReference type="STRING" id="940295.EYM_00020"/>
<dbReference type="Proteomes" id="UP000060778">
    <property type="component" value="Chromosome"/>
</dbReference>
<organism evidence="1 2">
    <name type="scientific">Ignicoccus islandicus DSM 13165</name>
    <dbReference type="NCBI Taxonomy" id="940295"/>
    <lineage>
        <taxon>Archaea</taxon>
        <taxon>Thermoproteota</taxon>
        <taxon>Thermoprotei</taxon>
        <taxon>Desulfurococcales</taxon>
        <taxon>Desulfurococcaceae</taxon>
        <taxon>Ignicoccus</taxon>
    </lineage>
</organism>
<dbReference type="GeneID" id="30679423"/>
<keyword evidence="2" id="KW-1185">Reference proteome</keyword>